<comment type="caution">
    <text evidence="1">The sequence shown here is derived from an EMBL/GenBank/DDBJ whole genome shotgun (WGS) entry which is preliminary data.</text>
</comment>
<sequence>MAEEIVQPTMPLRTVKHTSGRSPLHPIRFIAQVMIPMIPLLKTLI</sequence>
<organism evidence="1 2">
    <name type="scientific">Fasciolopsis buskii</name>
    <dbReference type="NCBI Taxonomy" id="27845"/>
    <lineage>
        <taxon>Eukaryota</taxon>
        <taxon>Metazoa</taxon>
        <taxon>Spiralia</taxon>
        <taxon>Lophotrochozoa</taxon>
        <taxon>Platyhelminthes</taxon>
        <taxon>Trematoda</taxon>
        <taxon>Digenea</taxon>
        <taxon>Plagiorchiida</taxon>
        <taxon>Echinostomata</taxon>
        <taxon>Echinostomatoidea</taxon>
        <taxon>Fasciolidae</taxon>
        <taxon>Fasciolopsis</taxon>
    </lineage>
</organism>
<keyword evidence="2" id="KW-1185">Reference proteome</keyword>
<evidence type="ECO:0000313" key="1">
    <source>
        <dbReference type="EMBL" id="KAA0200468.1"/>
    </source>
</evidence>
<accession>A0A8E0VPD0</accession>
<protein>
    <submittedName>
        <fullName evidence="1">Uncharacterized protein</fullName>
    </submittedName>
</protein>
<dbReference type="EMBL" id="LUCM01000509">
    <property type="protein sequence ID" value="KAA0200468.1"/>
    <property type="molecule type" value="Genomic_DNA"/>
</dbReference>
<dbReference type="Proteomes" id="UP000728185">
    <property type="component" value="Unassembled WGS sequence"/>
</dbReference>
<reference evidence="1" key="1">
    <citation type="submission" date="2019-05" db="EMBL/GenBank/DDBJ databases">
        <title>Annotation for the trematode Fasciolopsis buski.</title>
        <authorList>
            <person name="Choi Y.-J."/>
        </authorList>
    </citation>
    <scope>NUCLEOTIDE SEQUENCE</scope>
    <source>
        <strain evidence="1">HT</strain>
        <tissue evidence="1">Whole worm</tissue>
    </source>
</reference>
<dbReference type="AlphaFoldDB" id="A0A8E0VPD0"/>
<name>A0A8E0VPD0_9TREM</name>
<proteinExistence type="predicted"/>
<gene>
    <name evidence="1" type="ORF">FBUS_11180</name>
</gene>
<evidence type="ECO:0000313" key="2">
    <source>
        <dbReference type="Proteomes" id="UP000728185"/>
    </source>
</evidence>